<proteinExistence type="predicted"/>
<accession>A0A0A9BA61</accession>
<reference evidence="1" key="1">
    <citation type="submission" date="2014-09" db="EMBL/GenBank/DDBJ databases">
        <authorList>
            <person name="Magalhaes I.L.F."/>
            <person name="Oliveira U."/>
            <person name="Santos F.R."/>
            <person name="Vidigal T.H.D.A."/>
            <person name="Brescovit A.D."/>
            <person name="Santos A.J."/>
        </authorList>
    </citation>
    <scope>NUCLEOTIDE SEQUENCE</scope>
    <source>
        <tissue evidence="1">Shoot tissue taken approximately 20 cm above the soil surface</tissue>
    </source>
</reference>
<protein>
    <submittedName>
        <fullName evidence="1">Uncharacterized protein</fullName>
    </submittedName>
</protein>
<dbReference type="EMBL" id="GBRH01241713">
    <property type="protein sequence ID" value="JAD56182.1"/>
    <property type="molecule type" value="Transcribed_RNA"/>
</dbReference>
<sequence length="30" mass="3384">MIQSGNDNKESSDHISTHICKCKDICFSLE</sequence>
<evidence type="ECO:0000313" key="1">
    <source>
        <dbReference type="EMBL" id="JAD56182.1"/>
    </source>
</evidence>
<dbReference type="AlphaFoldDB" id="A0A0A9BA61"/>
<reference evidence="1" key="2">
    <citation type="journal article" date="2015" name="Data Brief">
        <title>Shoot transcriptome of the giant reed, Arundo donax.</title>
        <authorList>
            <person name="Barrero R.A."/>
            <person name="Guerrero F.D."/>
            <person name="Moolhuijzen P."/>
            <person name="Goolsby J.A."/>
            <person name="Tidwell J."/>
            <person name="Bellgard S.E."/>
            <person name="Bellgard M.I."/>
        </authorList>
    </citation>
    <scope>NUCLEOTIDE SEQUENCE</scope>
    <source>
        <tissue evidence="1">Shoot tissue taken approximately 20 cm above the soil surface</tissue>
    </source>
</reference>
<name>A0A0A9BA61_ARUDO</name>
<organism evidence="1">
    <name type="scientific">Arundo donax</name>
    <name type="common">Giant reed</name>
    <name type="synonym">Donax arundinaceus</name>
    <dbReference type="NCBI Taxonomy" id="35708"/>
    <lineage>
        <taxon>Eukaryota</taxon>
        <taxon>Viridiplantae</taxon>
        <taxon>Streptophyta</taxon>
        <taxon>Embryophyta</taxon>
        <taxon>Tracheophyta</taxon>
        <taxon>Spermatophyta</taxon>
        <taxon>Magnoliopsida</taxon>
        <taxon>Liliopsida</taxon>
        <taxon>Poales</taxon>
        <taxon>Poaceae</taxon>
        <taxon>PACMAD clade</taxon>
        <taxon>Arundinoideae</taxon>
        <taxon>Arundineae</taxon>
        <taxon>Arundo</taxon>
    </lineage>
</organism>